<dbReference type="SUPFAM" id="SSF54534">
    <property type="entry name" value="FKBP-like"/>
    <property type="match status" value="2"/>
</dbReference>
<evidence type="ECO:0000256" key="2">
    <source>
        <dbReference type="ARBA" id="ARBA00022737"/>
    </source>
</evidence>
<dbReference type="Pfam" id="PF13616">
    <property type="entry name" value="Rotamase_3"/>
    <property type="match status" value="1"/>
</dbReference>
<evidence type="ECO:0000256" key="1">
    <source>
        <dbReference type="ARBA" id="ARBA00022729"/>
    </source>
</evidence>
<dbReference type="GO" id="GO:0042277">
    <property type="term" value="F:peptide binding"/>
    <property type="evidence" value="ECO:0007669"/>
    <property type="project" value="InterPro"/>
</dbReference>
<dbReference type="PROSITE" id="PS01096">
    <property type="entry name" value="PPIC_PPIASE_1"/>
    <property type="match status" value="1"/>
</dbReference>
<feature type="signal peptide" evidence="7">
    <location>
        <begin position="1"/>
        <end position="24"/>
    </location>
</feature>
<dbReference type="AlphaFoldDB" id="A0A2Z5UVZ2"/>
<dbReference type="RefSeq" id="WP_126323318.1">
    <property type="nucleotide sequence ID" value="NZ_AP018005.1"/>
</dbReference>
<dbReference type="GO" id="GO:0043165">
    <property type="term" value="P:Gram-negative-bacterium-type cell outer membrane assembly"/>
    <property type="evidence" value="ECO:0007669"/>
    <property type="project" value="InterPro"/>
</dbReference>
<gene>
    <name evidence="7 9" type="primary">surA</name>
    <name evidence="9" type="ORF">RVIR1_13390</name>
</gene>
<evidence type="ECO:0000256" key="7">
    <source>
        <dbReference type="HAMAP-Rule" id="MF_01183"/>
    </source>
</evidence>
<keyword evidence="4 7" id="KW-0697">Rotamase</keyword>
<evidence type="ECO:0000256" key="3">
    <source>
        <dbReference type="ARBA" id="ARBA00022764"/>
    </source>
</evidence>
<proteinExistence type="inferred from homology"/>
<dbReference type="GO" id="GO:0003755">
    <property type="term" value="F:peptidyl-prolyl cis-trans isomerase activity"/>
    <property type="evidence" value="ECO:0007669"/>
    <property type="project" value="UniProtKB-UniRule"/>
</dbReference>
<comment type="subcellular location">
    <subcellularLocation>
        <location evidence="7">Periplasm</location>
    </subcellularLocation>
    <text evidence="7">Is capable of associating with the outer membrane.</text>
</comment>
<name>A0A2Z5UVZ2_9COXI</name>
<dbReference type="PANTHER" id="PTHR47637:SF1">
    <property type="entry name" value="CHAPERONE SURA"/>
    <property type="match status" value="1"/>
</dbReference>
<dbReference type="Pfam" id="PF09312">
    <property type="entry name" value="SurA_N"/>
    <property type="match status" value="1"/>
</dbReference>
<comment type="domain">
    <text evidence="7">The PPIase activity resides only in the second parvulin domain. The N-terminal region and the C-terminal tail are necessary and sufficient for the chaperone activity of SurA. The PPIase activity is dispensable for SurA to function as a chaperone. The N-terminal region and the C-terminal tail are also required for porin recognition.</text>
</comment>
<feature type="domain" description="PpiC" evidence="8">
    <location>
        <begin position="174"/>
        <end position="275"/>
    </location>
</feature>
<keyword evidence="3 7" id="KW-0574">Periplasm</keyword>
<evidence type="ECO:0000313" key="9">
    <source>
        <dbReference type="EMBL" id="BBB15786.1"/>
    </source>
</evidence>
<keyword evidence="2 7" id="KW-0677">Repeat</keyword>
<feature type="chain" id="PRO_5016472248" description="Chaperone SurA" evidence="7">
    <location>
        <begin position="25"/>
        <end position="431"/>
    </location>
</feature>
<evidence type="ECO:0000256" key="6">
    <source>
        <dbReference type="ARBA" id="ARBA00023235"/>
    </source>
</evidence>
<dbReference type="InterPro" id="IPR000297">
    <property type="entry name" value="PPIase_PpiC"/>
</dbReference>
<dbReference type="EMBL" id="AP018005">
    <property type="protein sequence ID" value="BBB15786.1"/>
    <property type="molecule type" value="Genomic_DNA"/>
</dbReference>
<keyword evidence="5 7" id="KW-0143">Chaperone</keyword>
<comment type="function">
    <text evidence="7">Chaperone involved in the correct folding and assembly of outer membrane proteins. Recognizes specific patterns of aromatic residues and the orientation of their side chains, which are found more frequently in integral outer membrane proteins. May act in both early periplasmic and late outer membrane-associated steps of protein maturation.</text>
</comment>
<keyword evidence="6 7" id="KW-0413">Isomerase</keyword>
<evidence type="ECO:0000313" key="10">
    <source>
        <dbReference type="Proteomes" id="UP000282483"/>
    </source>
</evidence>
<feature type="domain" description="PpiC" evidence="8">
    <location>
        <begin position="287"/>
        <end position="386"/>
    </location>
</feature>
<dbReference type="PROSITE" id="PS50198">
    <property type="entry name" value="PPIC_PPIASE_2"/>
    <property type="match status" value="2"/>
</dbReference>
<dbReference type="SUPFAM" id="SSF109998">
    <property type="entry name" value="Triger factor/SurA peptide-binding domain-like"/>
    <property type="match status" value="1"/>
</dbReference>
<dbReference type="Proteomes" id="UP000282483">
    <property type="component" value="Chromosome"/>
</dbReference>
<dbReference type="GO" id="GO:0051082">
    <property type="term" value="F:unfolded protein binding"/>
    <property type="evidence" value="ECO:0007669"/>
    <property type="project" value="UniProtKB-UniRule"/>
</dbReference>
<dbReference type="OrthoDB" id="14196at2"/>
<dbReference type="InterPro" id="IPR050280">
    <property type="entry name" value="OMP_Chaperone_SurA"/>
</dbReference>
<dbReference type="InterPro" id="IPR023058">
    <property type="entry name" value="PPIase_PpiC_CS"/>
</dbReference>
<evidence type="ECO:0000259" key="8">
    <source>
        <dbReference type="PROSITE" id="PS50198"/>
    </source>
</evidence>
<protein>
    <recommendedName>
        <fullName evidence="7">Chaperone SurA</fullName>
    </recommendedName>
    <alternativeName>
        <fullName evidence="7">Peptidyl-prolyl cis-trans isomerase SurA</fullName>
        <shortName evidence="7">PPIase SurA</shortName>
        <ecNumber evidence="7">5.2.1.8</ecNumber>
    </alternativeName>
    <alternativeName>
        <fullName evidence="7">Rotamase SurA</fullName>
    </alternativeName>
</protein>
<keyword evidence="1 7" id="KW-0732">Signal</keyword>
<sequence length="431" mass="48127" precursor="true">MHHFKKFVSLVILLSSLLVSMASAAETLDRIVAVVNTHVITQQQLNEQIELARQQAQAENKPIPTAASFRTEVLNHMIDTELQRQLAETAGMKVDEAGLDKTIASIAQRNGLTVGELRSRLEQENIPYAKYRQKIREQLITARLQQDEVGQKITVTPQEITDALAHMPKPNSGNAAYHIEDLLVPLPNNPSSNVLATTKQAALSLLQQAKSGRSFQQLVEQPQNASLSLSGGDLGWRPLNELPDIFQSSVQSLKPGEIAGPIQAQNGFHLIRLLESRGSSATAPRTVTSTHVRHILIKTSPLVSNKQAEQRLREIRAEILRGGNFADLAKKYSQDPGSAVKGGDLGWTLPGTFDPTFETQENKLPLNQLSLPFQTQFGWHLIQVLGREQKLQTTESLTREQAAQWVYQKKFQQALQNWLRQLRRQSYVKIM</sequence>
<organism evidence="9 10">
    <name type="scientific">Candidatus Rickettsiella viridis</name>
    <dbReference type="NCBI Taxonomy" id="676208"/>
    <lineage>
        <taxon>Bacteria</taxon>
        <taxon>Pseudomonadati</taxon>
        <taxon>Pseudomonadota</taxon>
        <taxon>Gammaproteobacteria</taxon>
        <taxon>Legionellales</taxon>
        <taxon>Coxiellaceae</taxon>
        <taxon>Rickettsiella</taxon>
    </lineage>
</organism>
<dbReference type="Pfam" id="PF00639">
    <property type="entry name" value="Rotamase"/>
    <property type="match status" value="1"/>
</dbReference>
<dbReference type="InterPro" id="IPR027304">
    <property type="entry name" value="Trigger_fact/SurA_dom_sf"/>
</dbReference>
<dbReference type="InterPro" id="IPR015391">
    <property type="entry name" value="SurA_N"/>
</dbReference>
<dbReference type="GO" id="GO:0030288">
    <property type="term" value="C:outer membrane-bounded periplasmic space"/>
    <property type="evidence" value="ECO:0007669"/>
    <property type="project" value="InterPro"/>
</dbReference>
<dbReference type="GO" id="GO:0050821">
    <property type="term" value="P:protein stabilization"/>
    <property type="evidence" value="ECO:0007669"/>
    <property type="project" value="InterPro"/>
</dbReference>
<dbReference type="Gene3D" id="1.10.4030.10">
    <property type="entry name" value="Porin chaperone SurA, peptide-binding domain"/>
    <property type="match status" value="1"/>
</dbReference>
<keyword evidence="10" id="KW-1185">Reference proteome</keyword>
<dbReference type="KEGG" id="rvi:RVIR1_13390"/>
<dbReference type="GO" id="GO:0006457">
    <property type="term" value="P:protein folding"/>
    <property type="evidence" value="ECO:0007669"/>
    <property type="project" value="UniProtKB-UniRule"/>
</dbReference>
<comment type="catalytic activity">
    <reaction evidence="7">
        <text>[protein]-peptidylproline (omega=180) = [protein]-peptidylproline (omega=0)</text>
        <dbReference type="Rhea" id="RHEA:16237"/>
        <dbReference type="Rhea" id="RHEA-COMP:10747"/>
        <dbReference type="Rhea" id="RHEA-COMP:10748"/>
        <dbReference type="ChEBI" id="CHEBI:83833"/>
        <dbReference type="ChEBI" id="CHEBI:83834"/>
        <dbReference type="EC" id="5.2.1.8"/>
    </reaction>
</comment>
<reference evidence="9 10" key="1">
    <citation type="submission" date="2017-03" db="EMBL/GenBank/DDBJ databases">
        <title>The genome sequence of Candidatus Rickettsiella viridis.</title>
        <authorList>
            <person name="Nikoh N."/>
            <person name="Tsuchida T."/>
            <person name="Yamaguchi K."/>
            <person name="Maeda T."/>
            <person name="Shigenobu S."/>
            <person name="Fukatsu T."/>
        </authorList>
    </citation>
    <scope>NUCLEOTIDE SEQUENCE [LARGE SCALE GENOMIC DNA]</scope>
    <source>
        <strain evidence="9 10">Ap-RA04</strain>
    </source>
</reference>
<accession>A0A2Z5UVZ2</accession>
<dbReference type="HAMAP" id="MF_01183">
    <property type="entry name" value="Chaperone_SurA"/>
    <property type="match status" value="1"/>
</dbReference>
<dbReference type="Gene3D" id="3.10.50.40">
    <property type="match status" value="2"/>
</dbReference>
<evidence type="ECO:0000256" key="4">
    <source>
        <dbReference type="ARBA" id="ARBA00023110"/>
    </source>
</evidence>
<dbReference type="PANTHER" id="PTHR47637">
    <property type="entry name" value="CHAPERONE SURA"/>
    <property type="match status" value="1"/>
</dbReference>
<evidence type="ECO:0000256" key="5">
    <source>
        <dbReference type="ARBA" id="ARBA00023186"/>
    </source>
</evidence>
<dbReference type="InterPro" id="IPR023034">
    <property type="entry name" value="PPIase_SurA"/>
</dbReference>
<dbReference type="InterPro" id="IPR046357">
    <property type="entry name" value="PPIase_dom_sf"/>
</dbReference>
<dbReference type="EC" id="5.2.1.8" evidence="7"/>